<dbReference type="InterPro" id="IPR036908">
    <property type="entry name" value="RlpA-like_sf"/>
</dbReference>
<sequence>MTTKPPPPAASRQEGEASYFADAPAGTCAHRTLAMGTEVKVTNLTNGRSTTCRITTRGPYVEGRILDLSTAGFTEIASVSAGVVRVRLEW</sequence>
<dbReference type="PANTHER" id="PTHR34183">
    <property type="entry name" value="ENDOLYTIC PEPTIDOGLYCAN TRANSGLYCOSYLASE RLPA"/>
    <property type="match status" value="1"/>
</dbReference>
<gene>
    <name evidence="2" type="ORF">AVDCRST_MAG50-709</name>
</gene>
<dbReference type="Gene3D" id="2.40.40.10">
    <property type="entry name" value="RlpA-like domain"/>
    <property type="match status" value="1"/>
</dbReference>
<protein>
    <recommendedName>
        <fullName evidence="1">RlpA-like protein double-psi beta-barrel domain-containing protein</fullName>
    </recommendedName>
</protein>
<proteinExistence type="predicted"/>
<organism evidence="2">
    <name type="scientific">uncultured Acidimicrobiales bacterium</name>
    <dbReference type="NCBI Taxonomy" id="310071"/>
    <lineage>
        <taxon>Bacteria</taxon>
        <taxon>Bacillati</taxon>
        <taxon>Actinomycetota</taxon>
        <taxon>Acidimicrobiia</taxon>
        <taxon>Acidimicrobiales</taxon>
        <taxon>environmental samples</taxon>
    </lineage>
</organism>
<dbReference type="InterPro" id="IPR009009">
    <property type="entry name" value="RlpA-like_DPBB"/>
</dbReference>
<accession>A0A6J4HHB4</accession>
<dbReference type="CDD" id="cd22268">
    <property type="entry name" value="DPBB_RlpA-like"/>
    <property type="match status" value="1"/>
</dbReference>
<dbReference type="Pfam" id="PF03330">
    <property type="entry name" value="DPBB_1"/>
    <property type="match status" value="1"/>
</dbReference>
<reference evidence="2" key="1">
    <citation type="submission" date="2020-02" db="EMBL/GenBank/DDBJ databases">
        <authorList>
            <person name="Meier V. D."/>
        </authorList>
    </citation>
    <scope>NUCLEOTIDE SEQUENCE</scope>
    <source>
        <strain evidence="2">AVDCRST_MAG50</strain>
    </source>
</reference>
<name>A0A6J4HHB4_9ACTN</name>
<feature type="domain" description="RlpA-like protein double-psi beta-barrel" evidence="1">
    <location>
        <begin position="27"/>
        <end position="87"/>
    </location>
</feature>
<evidence type="ECO:0000259" key="1">
    <source>
        <dbReference type="Pfam" id="PF03330"/>
    </source>
</evidence>
<evidence type="ECO:0000313" key="2">
    <source>
        <dbReference type="EMBL" id="CAA9223614.1"/>
    </source>
</evidence>
<dbReference type="AlphaFoldDB" id="A0A6J4HHB4"/>
<dbReference type="PANTHER" id="PTHR34183:SF8">
    <property type="entry name" value="ENDOLYTIC PEPTIDOGLYCAN TRANSGLYCOSYLASE RLPA-RELATED"/>
    <property type="match status" value="1"/>
</dbReference>
<dbReference type="EMBL" id="CADCTF010000036">
    <property type="protein sequence ID" value="CAA9223614.1"/>
    <property type="molecule type" value="Genomic_DNA"/>
</dbReference>
<dbReference type="SUPFAM" id="SSF50685">
    <property type="entry name" value="Barwin-like endoglucanases"/>
    <property type="match status" value="1"/>
</dbReference>